<reference evidence="1" key="1">
    <citation type="submission" date="2021-05" db="EMBL/GenBank/DDBJ databases">
        <title>Novel Bacillus species.</title>
        <authorList>
            <person name="Liu G."/>
        </authorList>
    </citation>
    <scope>NUCLEOTIDE SEQUENCE</scope>
    <source>
        <strain evidence="1">FJAT-49825</strain>
    </source>
</reference>
<dbReference type="Proteomes" id="UP000679749">
    <property type="component" value="Unassembled WGS sequence"/>
</dbReference>
<dbReference type="Pfam" id="PF10732">
    <property type="entry name" value="DUF2524"/>
    <property type="match status" value="1"/>
</dbReference>
<dbReference type="AlphaFoldDB" id="A0A942U884"/>
<dbReference type="InterPro" id="IPR019668">
    <property type="entry name" value="Uncharacterised_YtzC"/>
</dbReference>
<accession>A0A942U884</accession>
<sequence length="93" mass="10917">MATRDSMENLTQQVEDCLRHAEEQYKQSSLQEHYNDNDYTTALQNLEQTYQDICTMAHSANGQQREQLHRMRLQVQQLQNSLILQGTRGGEQF</sequence>
<name>A0A942U884_9BACI</name>
<proteinExistence type="predicted"/>
<dbReference type="RefSeq" id="WP_213119843.1">
    <property type="nucleotide sequence ID" value="NZ_JAGYPF010000005.1"/>
</dbReference>
<comment type="caution">
    <text evidence="1">The sequence shown here is derived from an EMBL/GenBank/DDBJ whole genome shotgun (WGS) entry which is preliminary data.</text>
</comment>
<organism evidence="1 2">
    <name type="scientific">Neobacillus rhizophilus</name>
    <dbReference type="NCBI Taxonomy" id="2833579"/>
    <lineage>
        <taxon>Bacteria</taxon>
        <taxon>Bacillati</taxon>
        <taxon>Bacillota</taxon>
        <taxon>Bacilli</taxon>
        <taxon>Bacillales</taxon>
        <taxon>Bacillaceae</taxon>
        <taxon>Neobacillus</taxon>
    </lineage>
</organism>
<protein>
    <submittedName>
        <fullName evidence="1">YtzC family protein</fullName>
    </submittedName>
</protein>
<dbReference type="EMBL" id="JAGYPF010000005">
    <property type="protein sequence ID" value="MBS4215300.1"/>
    <property type="molecule type" value="Genomic_DNA"/>
</dbReference>
<gene>
    <name evidence="1" type="ORF">KHA99_23050</name>
</gene>
<evidence type="ECO:0000313" key="1">
    <source>
        <dbReference type="EMBL" id="MBS4215300.1"/>
    </source>
</evidence>
<evidence type="ECO:0000313" key="2">
    <source>
        <dbReference type="Proteomes" id="UP000679749"/>
    </source>
</evidence>
<keyword evidence="2" id="KW-1185">Reference proteome</keyword>